<dbReference type="EMBL" id="LLXZ01000016">
    <property type="protein sequence ID" value="KRR14121.1"/>
    <property type="molecule type" value="Genomic_DNA"/>
</dbReference>
<keyword evidence="2" id="KW-1185">Reference proteome</keyword>
<organism evidence="1 2">
    <name type="scientific">Bradyrhizobium jicamae</name>
    <dbReference type="NCBI Taxonomy" id="280332"/>
    <lineage>
        <taxon>Bacteria</taxon>
        <taxon>Pseudomonadati</taxon>
        <taxon>Pseudomonadota</taxon>
        <taxon>Alphaproteobacteria</taxon>
        <taxon>Hyphomicrobiales</taxon>
        <taxon>Nitrobacteraceae</taxon>
        <taxon>Bradyrhizobium</taxon>
    </lineage>
</organism>
<name>A0A0R3M222_9BRAD</name>
<accession>A0A0R3M222</accession>
<reference evidence="1 2" key="1">
    <citation type="submission" date="2014-03" db="EMBL/GenBank/DDBJ databases">
        <title>Bradyrhizobium valentinum sp. nov., isolated from effective nodules of Lupinus mariae-josephae, a lupine endemic of basic-lime soils in Eastern Spain.</title>
        <authorList>
            <person name="Duran D."/>
            <person name="Rey L."/>
            <person name="Navarro A."/>
            <person name="Busquets A."/>
            <person name="Imperial J."/>
            <person name="Ruiz-Argueso T."/>
        </authorList>
    </citation>
    <scope>NUCLEOTIDE SEQUENCE [LARGE SCALE GENOMIC DNA]</scope>
    <source>
        <strain evidence="1 2">PAC68</strain>
    </source>
</reference>
<proteinExistence type="predicted"/>
<comment type="caution">
    <text evidence="1">The sequence shown here is derived from an EMBL/GenBank/DDBJ whole genome shotgun (WGS) entry which is preliminary data.</text>
</comment>
<protein>
    <submittedName>
        <fullName evidence="1">Uncharacterized protein</fullName>
    </submittedName>
</protein>
<dbReference type="Proteomes" id="UP000050863">
    <property type="component" value="Unassembled WGS sequence"/>
</dbReference>
<evidence type="ECO:0000313" key="2">
    <source>
        <dbReference type="Proteomes" id="UP000050863"/>
    </source>
</evidence>
<sequence>MMKPLYLAVLLVGGISVYLVGIRPNAEGTVYRVPIAQARQDLTKADLPPFVFGSQPLDVQVRGSIDSQIAWIVRRNGEELFRYIAQLKAEGDAATRVKVKLEGAGKYAQKLSDKPEIRDMYLIAMEEQVAATLERRPFEMTRIYPAMSAATVANMGALRSSVDQAAAASEQAARKNIEKAYRDEAAGLRR</sequence>
<evidence type="ECO:0000313" key="1">
    <source>
        <dbReference type="EMBL" id="KRR14121.1"/>
    </source>
</evidence>
<dbReference type="AlphaFoldDB" id="A0A0R3M222"/>
<gene>
    <name evidence="1" type="ORF">CQ12_35095</name>
</gene>